<dbReference type="AlphaFoldDB" id="A0A4Y6PW81"/>
<accession>A0A4Y6PW81</accession>
<dbReference type="SUPFAM" id="SSF111126">
    <property type="entry name" value="Ligand-binding domain in the NO signalling and Golgi transport"/>
    <property type="match status" value="1"/>
</dbReference>
<accession>A0A5B8Y7L8</accession>
<dbReference type="Proteomes" id="UP000315995">
    <property type="component" value="Chromosome"/>
</dbReference>
<evidence type="ECO:0008006" key="3">
    <source>
        <dbReference type="Google" id="ProtNLM"/>
    </source>
</evidence>
<protein>
    <recommendedName>
        <fullName evidence="3">4-vinyl reductase 4VR domain-containing protein</fullName>
    </recommendedName>
</protein>
<dbReference type="OrthoDB" id="5486168at2"/>
<keyword evidence="2" id="KW-1185">Reference proteome</keyword>
<dbReference type="EMBL" id="CP041186">
    <property type="protein sequence ID" value="QDG52379.1"/>
    <property type="molecule type" value="Genomic_DNA"/>
</dbReference>
<proteinExistence type="predicted"/>
<name>A0A4Y6PW81_PERCE</name>
<evidence type="ECO:0000313" key="1">
    <source>
        <dbReference type="EMBL" id="QDG52379.1"/>
    </source>
</evidence>
<sequence length="423" mass="46713">MEDFRSVIKWLDGHDFVFAGDTPVCSHCHHYNLFIDKTIDDALGVGSSIQLRTDAAREFFFQLLSSVFAEAGVDSPDERLSLAAEIFSNFGHGKIDLSQLNADGGEAIGEHMHYAYTWLEKFGDTQQRYHPADAVAGGFAAAALACAHDLAPEAVDVQETECLVLGDSRCVFELSIREVELSEPRIRVDYDKIAEVVPETFAGIQEETVERLTVGLKEFLANVSGDERGLIQAFGVFVTTNPSSLYNRISYEMLETLRREHPSFVAVSASLLREAGRLCGFNTFGGIIGSPEWEALTGSTERDMLTVALHACTIARGLGFGRWSVSDYEEGKMIAFQAPSTYEGPYYKIRHGVADDPTCYLFEGACEAAAQLGHAVDWSEQPDFTPAFYEDVFAPSNNPWRAEQTRCACKGDDRCEVVVTRTE</sequence>
<dbReference type="InterPro" id="IPR024096">
    <property type="entry name" value="NO_sig/Golgi_transp_ligand-bd"/>
</dbReference>
<organism evidence="1 2">
    <name type="scientific">Persicimonas caeni</name>
    <dbReference type="NCBI Taxonomy" id="2292766"/>
    <lineage>
        <taxon>Bacteria</taxon>
        <taxon>Deltaproteobacteria</taxon>
        <taxon>Bradymonadales</taxon>
        <taxon>Bradymonadaceae</taxon>
        <taxon>Persicimonas</taxon>
    </lineage>
</organism>
<reference evidence="1 2" key="1">
    <citation type="submission" date="2019-06" db="EMBL/GenBank/DDBJ databases">
        <title>Persicimonas caeni gen. nov., sp. nov., a predatory bacterium isolated from solar saltern.</title>
        <authorList>
            <person name="Wang S."/>
        </authorList>
    </citation>
    <scope>NUCLEOTIDE SEQUENCE [LARGE SCALE GENOMIC DNA]</scope>
    <source>
        <strain evidence="1 2">YN101</strain>
    </source>
</reference>
<dbReference type="RefSeq" id="WP_141198851.1">
    <property type="nucleotide sequence ID" value="NZ_CP041186.1"/>
</dbReference>
<gene>
    <name evidence="1" type="ORF">FIV42_17010</name>
</gene>
<dbReference type="Gene3D" id="3.30.1380.20">
    <property type="entry name" value="Trafficking protein particle complex subunit 3"/>
    <property type="match status" value="1"/>
</dbReference>
<evidence type="ECO:0000313" key="2">
    <source>
        <dbReference type="Proteomes" id="UP000315995"/>
    </source>
</evidence>